<dbReference type="Proteomes" id="UP000230233">
    <property type="component" value="Chromosome X"/>
</dbReference>
<dbReference type="AlphaFoldDB" id="A0A2G5SZZ2"/>
<keyword evidence="1" id="KW-1133">Transmembrane helix</keyword>
<feature type="transmembrane region" description="Helical" evidence="1">
    <location>
        <begin position="21"/>
        <end position="39"/>
    </location>
</feature>
<reference evidence="3" key="1">
    <citation type="submission" date="2017-10" db="EMBL/GenBank/DDBJ databases">
        <title>Rapid genome shrinkage in a self-fertile nematode reveals novel sperm competition proteins.</title>
        <authorList>
            <person name="Yin D."/>
            <person name="Schwarz E.M."/>
            <person name="Thomas C.G."/>
            <person name="Felde R.L."/>
            <person name="Korf I.F."/>
            <person name="Cutter A.D."/>
            <person name="Schartner C.M."/>
            <person name="Ralston E.J."/>
            <person name="Meyer B.J."/>
            <person name="Haag E.S."/>
        </authorList>
    </citation>
    <scope>NUCLEOTIDE SEQUENCE [LARGE SCALE GENOMIC DNA]</scope>
    <source>
        <strain evidence="3">JU1422</strain>
    </source>
</reference>
<sequence>MSGNLEATQYFYRRDGIMTRLFGAFFVVLGFTMLISVFTSQHYGGPYQQVFKSYLHQKLENTTKLSYWDECELPVYDVYDDEILSYVNPNDNPFSDCDPDQKPLTTLINGSWDLKDKNLKLECRTRCHWRESERANKIGNWSYKPGPVDCEILEAVCAKNKTDVYGYLHTQIIPTPPKKAKVETKKLKQYDVTVILLDSLAYSQAIRSLPRTITYIVNHMDAVIFPYINKVGDNSSPNGAALWFGKLLEKLDRSLFEEESVMADWTHNYMCYVFKDNETTLFHEFQKYGYKTLLSEDWAEGTLNWPNCKGFDKPPIDHYMRPFQNAIERQNHGVNVTKLHLKGKMCREHHHTLLDYLGQFLDAYPDQKKFSWTWASFLGHNTENGIVHSDNDFYSFMVKHRKQLDNSFVFFMGDHGLRFGNVRKTFVGALDVNNPFLAISIPKELRKNTKMLDLMKRNAKKLQTHFDTRSTMLDILKFQSISNFTETTPLAIPGEKGYSYLREQPSTTRNCKNSPIPIQYCICQFNKTAASTKNKIALSIGEHIAYSVNKELQDGNFTKDCIEMKFDTVVSLLKYTQSMNGSDIYIAVVEMKQPSRANFKANVKILPTGKVKVLGMIERTDSYKNTADCIKSEHHRPFCYCQNQKST</sequence>
<proteinExistence type="predicted"/>
<keyword evidence="1" id="KW-0472">Membrane</keyword>
<dbReference type="InterPro" id="IPR004245">
    <property type="entry name" value="DUF229"/>
</dbReference>
<keyword evidence="3" id="KW-1185">Reference proteome</keyword>
<evidence type="ECO:0000313" key="2">
    <source>
        <dbReference type="EMBL" id="PIC20416.1"/>
    </source>
</evidence>
<dbReference type="CDD" id="cd16021">
    <property type="entry name" value="ALP_like"/>
    <property type="match status" value="1"/>
</dbReference>
<dbReference type="Gene3D" id="3.40.720.10">
    <property type="entry name" value="Alkaline Phosphatase, subunit A"/>
    <property type="match status" value="1"/>
</dbReference>
<dbReference type="STRING" id="1611254.A0A2G5SZZ2"/>
<dbReference type="InterPro" id="IPR017850">
    <property type="entry name" value="Alkaline_phosphatase_core_sf"/>
</dbReference>
<dbReference type="PANTHER" id="PTHR10974">
    <property type="entry name" value="FI08016P-RELATED"/>
    <property type="match status" value="1"/>
</dbReference>
<keyword evidence="1" id="KW-0812">Transmembrane</keyword>
<protein>
    <submittedName>
        <fullName evidence="2">Uncharacterized protein</fullName>
    </submittedName>
</protein>
<dbReference type="GO" id="GO:0005615">
    <property type="term" value="C:extracellular space"/>
    <property type="evidence" value="ECO:0007669"/>
    <property type="project" value="TreeGrafter"/>
</dbReference>
<gene>
    <name evidence="2" type="primary">Cnig_chr_X.g25624</name>
    <name evidence="2" type="ORF">B9Z55_025624</name>
</gene>
<dbReference type="EMBL" id="PDUG01000006">
    <property type="protein sequence ID" value="PIC20416.1"/>
    <property type="molecule type" value="Genomic_DNA"/>
</dbReference>
<comment type="caution">
    <text evidence="2">The sequence shown here is derived from an EMBL/GenBank/DDBJ whole genome shotgun (WGS) entry which is preliminary data.</text>
</comment>
<organism evidence="2 3">
    <name type="scientific">Caenorhabditis nigoni</name>
    <dbReference type="NCBI Taxonomy" id="1611254"/>
    <lineage>
        <taxon>Eukaryota</taxon>
        <taxon>Metazoa</taxon>
        <taxon>Ecdysozoa</taxon>
        <taxon>Nematoda</taxon>
        <taxon>Chromadorea</taxon>
        <taxon>Rhabditida</taxon>
        <taxon>Rhabditina</taxon>
        <taxon>Rhabditomorpha</taxon>
        <taxon>Rhabditoidea</taxon>
        <taxon>Rhabditidae</taxon>
        <taxon>Peloderinae</taxon>
        <taxon>Caenorhabditis</taxon>
    </lineage>
</organism>
<dbReference type="FunFam" id="3.40.720.10:FF:000082">
    <property type="entry name" value="Protein CBG10792"/>
    <property type="match status" value="1"/>
</dbReference>
<dbReference type="Pfam" id="PF02995">
    <property type="entry name" value="DUF229"/>
    <property type="match status" value="1"/>
</dbReference>
<dbReference type="OrthoDB" id="5862419at2759"/>
<dbReference type="SUPFAM" id="SSF53649">
    <property type="entry name" value="Alkaline phosphatase-like"/>
    <property type="match status" value="1"/>
</dbReference>
<accession>A0A2G5SZZ2</accession>
<evidence type="ECO:0000256" key="1">
    <source>
        <dbReference type="SAM" id="Phobius"/>
    </source>
</evidence>
<name>A0A2G5SZZ2_9PELO</name>
<evidence type="ECO:0000313" key="3">
    <source>
        <dbReference type="Proteomes" id="UP000230233"/>
    </source>
</evidence>
<dbReference type="PANTHER" id="PTHR10974:SF75">
    <property type="entry name" value="SULFATASE DOMAIN-CONTAINING PROTEIN"/>
    <property type="match status" value="1"/>
</dbReference>